<feature type="transmembrane region" description="Helical" evidence="1">
    <location>
        <begin position="66"/>
        <end position="84"/>
    </location>
</feature>
<feature type="transmembrane region" description="Helical" evidence="1">
    <location>
        <begin position="96"/>
        <end position="117"/>
    </location>
</feature>
<keyword evidence="1" id="KW-0812">Transmembrane</keyword>
<sequence length="127" mass="12284">MSNRTADEPAMLPTLSRSLFLAATALLAGAVAGLWDLSAAELEGTLLILGLSGFGLGLVAPRGAPLLALAVAAGVLGAHLASPVPPGAQLSPLESGLISAAVAALPAGIGAGLGALFSGSARRLVVR</sequence>
<proteinExistence type="predicted"/>
<organism evidence="2 3">
    <name type="scientific">Aerophototrophica crusticola</name>
    <dbReference type="NCBI Taxonomy" id="1709002"/>
    <lineage>
        <taxon>Bacteria</taxon>
        <taxon>Pseudomonadati</taxon>
        <taxon>Pseudomonadota</taxon>
        <taxon>Alphaproteobacteria</taxon>
        <taxon>Rhodospirillales</taxon>
        <taxon>Rhodospirillaceae</taxon>
        <taxon>Aerophototrophica</taxon>
    </lineage>
</organism>
<keyword evidence="1" id="KW-1133">Transmembrane helix</keyword>
<name>A0A858R377_9PROT</name>
<protein>
    <submittedName>
        <fullName evidence="2">Uncharacterized protein</fullName>
    </submittedName>
</protein>
<accession>A0A858R377</accession>
<feature type="transmembrane region" description="Helical" evidence="1">
    <location>
        <begin position="42"/>
        <end position="59"/>
    </location>
</feature>
<evidence type="ECO:0000313" key="2">
    <source>
        <dbReference type="EMBL" id="QJE71844.1"/>
    </source>
</evidence>
<evidence type="ECO:0000313" key="3">
    <source>
        <dbReference type="Proteomes" id="UP000501891"/>
    </source>
</evidence>
<evidence type="ECO:0000256" key="1">
    <source>
        <dbReference type="SAM" id="Phobius"/>
    </source>
</evidence>
<keyword evidence="3" id="KW-1185">Reference proteome</keyword>
<gene>
    <name evidence="2" type="ORF">HHL28_00810</name>
</gene>
<keyword evidence="1" id="KW-0472">Membrane</keyword>
<dbReference type="EMBL" id="CP051775">
    <property type="protein sequence ID" value="QJE71844.1"/>
    <property type="molecule type" value="Genomic_DNA"/>
</dbReference>
<dbReference type="Proteomes" id="UP000501891">
    <property type="component" value="Chromosome"/>
</dbReference>
<dbReference type="AlphaFoldDB" id="A0A858R377"/>
<dbReference type="KEGG" id="acru:HHL28_00810"/>
<reference evidence="2" key="1">
    <citation type="submission" date="2020-04" db="EMBL/GenBank/DDBJ databases">
        <title>A desert anoxygenic phototrophic bacterium fixes CO2 using RubisCO under aerobic conditions.</title>
        <authorList>
            <person name="Tang K."/>
        </authorList>
    </citation>
    <scope>NUCLEOTIDE SEQUENCE [LARGE SCALE GENOMIC DNA]</scope>
    <source>
        <strain evidence="2">MIMtkB3</strain>
    </source>
</reference>